<dbReference type="RefSeq" id="WP_347604838.1">
    <property type="nucleotide sequence ID" value="NZ_JBDPZC010000001.1"/>
</dbReference>
<dbReference type="Gene3D" id="3.30.2090.10">
    <property type="entry name" value="Multidrug efflux transporter AcrB TolC docking domain, DN and DC subdomains"/>
    <property type="match status" value="2"/>
</dbReference>
<dbReference type="PANTHER" id="PTHR32063:SF77">
    <property type="entry name" value="ACR FAMILY TRANSPORT PROTEIN"/>
    <property type="match status" value="1"/>
</dbReference>
<gene>
    <name evidence="2" type="ORF">ABDJ40_00855</name>
</gene>
<feature type="transmembrane region" description="Helical" evidence="1">
    <location>
        <begin position="855"/>
        <end position="874"/>
    </location>
</feature>
<dbReference type="Gene3D" id="3.30.70.1320">
    <property type="entry name" value="Multidrug efflux transporter AcrB pore domain like"/>
    <property type="match status" value="1"/>
</dbReference>
<keyword evidence="1" id="KW-1133">Transmembrane helix</keyword>
<feature type="transmembrane region" description="Helical" evidence="1">
    <location>
        <begin position="985"/>
        <end position="1011"/>
    </location>
</feature>
<feature type="transmembrane region" description="Helical" evidence="1">
    <location>
        <begin position="336"/>
        <end position="353"/>
    </location>
</feature>
<proteinExistence type="predicted"/>
<sequence length="1020" mass="107973">MSFNVSSWSIRNPIPGILLFVLLSFVGLMGFRAMRVQNFPDIDLPAVTVTAALPGASPSQLENEVARKLENALAAVPGVKHIKTTLTEGSASISVEFRLEKPLQEAADDVRDAVARVRGDLPAELRDPVIKKANLSGSTILTYTVASERMDDEALSWFVDSELSRSLLAVNGVGAVNRVGGVTREMRVALDPARLLALNASAADISRQLREVQLEAAGGRTQLGGGEQSVRTMATVKSAAELGAIEITLRDGRAIRLNKVAEVSDTVAEPRSAALLDGRPVVGFEVTRARGAGDLDVAAGARAALDALRATHPHIEITEVIDDVAPVQENYDGSMHLLYEGAALAVLVVALFLRDWRATVVSAVALPLSIVPTFAVMHWMGFTLDVVTLLALSLVVGVLVDDAIVEVENIERHLRMGKSPFQAAMEAADEIGLAVIATTFTLIAVFLPTAFMSGIVGKFFVRFGWTAAIAVFFSLVVARILTPMMAAYLLRAPEPKSNPEPRWISGYLIWARWCLQHRAWTLLAALAFLVVGLLLAVRLPTGFMPGDDLPQTQVNLSLPPGGTLADTLATAEQARQIVRRHAHVKQVYTAIGSGGNNGGGPDAAMGGSASGDIRKAVLTVGLSHRDERAGLSREAIEAQLRDALAVLPGARVQVGLQGSSEPYTLVLAGQDGRALAEHATQVARELRGIPGVGAVTSSAGLVQPELIVRPNFVRAADLGVTSSAIADTLRVATSGDQEQALAKLNLGERQVPVVVRLSGPARQDLDLLRRLPVPGARGPVALENVADLEMGSGPTEITRFDRARNINIEVELNGQALSEVDAAALQLPSLQKLPAGVSQLAAGDAEKMQELAQGFGMAMLTGVLCIYVVLVLLFKDFVQPLTILVALLLSVPGAFIALTVTGTPLSMPAMIGLIMLMGISTKNSILLVDYAVIARTQHGLSRRAAVLDASSKRARPIVMTTLAMGAGMLPVALGLGGDPSFRAPMAIVVIGGLISSTVLSLLVIPVVFTMVDDMVQRLRR</sequence>
<keyword evidence="1" id="KW-0812">Transmembrane</keyword>
<dbReference type="PANTHER" id="PTHR32063">
    <property type="match status" value="1"/>
</dbReference>
<dbReference type="InterPro" id="IPR027463">
    <property type="entry name" value="AcrB_DN_DC_subdom"/>
</dbReference>
<accession>A0ABV0G8G6</accession>
<comment type="caution">
    <text evidence="2">The sequence shown here is derived from an EMBL/GenBank/DDBJ whole genome shotgun (WGS) entry which is preliminary data.</text>
</comment>
<dbReference type="SUPFAM" id="SSF82714">
    <property type="entry name" value="Multidrug efflux transporter AcrB TolC docking domain, DN and DC subdomains"/>
    <property type="match status" value="2"/>
</dbReference>
<evidence type="ECO:0000256" key="1">
    <source>
        <dbReference type="SAM" id="Phobius"/>
    </source>
</evidence>
<dbReference type="SUPFAM" id="SSF82693">
    <property type="entry name" value="Multidrug efflux transporter AcrB pore domain, PN1, PN2, PC1 and PC2 subdomains"/>
    <property type="match status" value="3"/>
</dbReference>
<organism evidence="2 3">
    <name type="scientific">Roseateles flavus</name>
    <dbReference type="NCBI Taxonomy" id="3149041"/>
    <lineage>
        <taxon>Bacteria</taxon>
        <taxon>Pseudomonadati</taxon>
        <taxon>Pseudomonadota</taxon>
        <taxon>Betaproteobacteria</taxon>
        <taxon>Burkholderiales</taxon>
        <taxon>Sphaerotilaceae</taxon>
        <taxon>Roseateles</taxon>
    </lineage>
</organism>
<reference evidence="2 3" key="1">
    <citation type="submission" date="2024-05" db="EMBL/GenBank/DDBJ databases">
        <title>Roseateles sp. 2.12 16S ribosomal RNA gene Genome sequencing and assembly.</title>
        <authorList>
            <person name="Woo H."/>
        </authorList>
    </citation>
    <scope>NUCLEOTIDE SEQUENCE [LARGE SCALE GENOMIC DNA]</scope>
    <source>
        <strain evidence="2 3">2.12</strain>
    </source>
</reference>
<feature type="transmembrane region" description="Helical" evidence="1">
    <location>
        <begin position="431"/>
        <end position="451"/>
    </location>
</feature>
<protein>
    <submittedName>
        <fullName evidence="2">Efflux RND transporter permease subunit</fullName>
    </submittedName>
</protein>
<dbReference type="Proteomes" id="UP001462640">
    <property type="component" value="Unassembled WGS sequence"/>
</dbReference>
<dbReference type="Pfam" id="PF00873">
    <property type="entry name" value="ACR_tran"/>
    <property type="match status" value="1"/>
</dbReference>
<feature type="transmembrane region" description="Helical" evidence="1">
    <location>
        <begin position="954"/>
        <end position="973"/>
    </location>
</feature>
<dbReference type="Gene3D" id="3.30.70.1430">
    <property type="entry name" value="Multidrug efflux transporter AcrB pore domain"/>
    <property type="match status" value="2"/>
</dbReference>
<feature type="transmembrane region" description="Helical" evidence="1">
    <location>
        <begin position="909"/>
        <end position="933"/>
    </location>
</feature>
<dbReference type="InterPro" id="IPR001036">
    <property type="entry name" value="Acrflvin-R"/>
</dbReference>
<dbReference type="EMBL" id="JBDPZC010000001">
    <property type="protein sequence ID" value="MEO3711309.1"/>
    <property type="molecule type" value="Genomic_DNA"/>
</dbReference>
<feature type="transmembrane region" description="Helical" evidence="1">
    <location>
        <begin position="360"/>
        <end position="380"/>
    </location>
</feature>
<feature type="transmembrane region" description="Helical" evidence="1">
    <location>
        <begin position="519"/>
        <end position="537"/>
    </location>
</feature>
<dbReference type="Gene3D" id="3.30.70.1440">
    <property type="entry name" value="Multidrug efflux transporter AcrB pore domain"/>
    <property type="match status" value="1"/>
</dbReference>
<name>A0ABV0G8G6_9BURK</name>
<dbReference type="SUPFAM" id="SSF82866">
    <property type="entry name" value="Multidrug efflux transporter AcrB transmembrane domain"/>
    <property type="match status" value="2"/>
</dbReference>
<dbReference type="PRINTS" id="PR00702">
    <property type="entry name" value="ACRIFLAVINRP"/>
</dbReference>
<feature type="transmembrane region" description="Helical" evidence="1">
    <location>
        <begin position="386"/>
        <end position="410"/>
    </location>
</feature>
<keyword evidence="3" id="KW-1185">Reference proteome</keyword>
<feature type="transmembrane region" description="Helical" evidence="1">
    <location>
        <begin position="463"/>
        <end position="481"/>
    </location>
</feature>
<evidence type="ECO:0000313" key="3">
    <source>
        <dbReference type="Proteomes" id="UP001462640"/>
    </source>
</evidence>
<keyword evidence="1" id="KW-0472">Membrane</keyword>
<evidence type="ECO:0000313" key="2">
    <source>
        <dbReference type="EMBL" id="MEO3711309.1"/>
    </source>
</evidence>
<dbReference type="Gene3D" id="1.20.1640.10">
    <property type="entry name" value="Multidrug efflux transporter AcrB transmembrane domain"/>
    <property type="match status" value="2"/>
</dbReference>
<feature type="transmembrane region" description="Helical" evidence="1">
    <location>
        <begin position="881"/>
        <end position="903"/>
    </location>
</feature>